<gene>
    <name evidence="2" type="ORF">JCM17845_06880</name>
</gene>
<dbReference type="PANTHER" id="PTHR40980:SF3">
    <property type="entry name" value="TONB-DEPENDENT RECEPTOR-LIKE BETA-BARREL DOMAIN-CONTAINING PROTEIN"/>
    <property type="match status" value="1"/>
</dbReference>
<dbReference type="AlphaFoldDB" id="A0A5A7MX94"/>
<feature type="chain" id="PRO_5022711012" description="TonB-dependent receptor plug domain-containing protein" evidence="1">
    <location>
        <begin position="27"/>
        <end position="119"/>
    </location>
</feature>
<reference evidence="2 3" key="1">
    <citation type="submission" date="2019-09" db="EMBL/GenBank/DDBJ databases">
        <title>NBRP : Genome information of microbial organism related human and environment.</title>
        <authorList>
            <person name="Hattori M."/>
            <person name="Oshima K."/>
            <person name="Inaba H."/>
            <person name="Suda W."/>
            <person name="Sakamoto M."/>
            <person name="Iino T."/>
            <person name="Kitahara M."/>
            <person name="Oshida Y."/>
            <person name="Iida T."/>
            <person name="Kudo T."/>
            <person name="Itoh T."/>
            <person name="Ohkuma M."/>
        </authorList>
    </citation>
    <scope>NUCLEOTIDE SEQUENCE [LARGE SCALE GENOMIC DNA]</scope>
    <source>
        <strain evidence="2 3">Mie-1</strain>
    </source>
</reference>
<dbReference type="SUPFAM" id="SSF56935">
    <property type="entry name" value="Porins"/>
    <property type="match status" value="1"/>
</dbReference>
<name>A0A5A7MX94_9PROT</name>
<dbReference type="InterPro" id="IPR037066">
    <property type="entry name" value="Plug_dom_sf"/>
</dbReference>
<comment type="caution">
    <text evidence="2">The sequence shown here is derived from an EMBL/GenBank/DDBJ whole genome shotgun (WGS) entry which is preliminary data.</text>
</comment>
<keyword evidence="1" id="KW-0732">Signal</keyword>
<evidence type="ECO:0008006" key="4">
    <source>
        <dbReference type="Google" id="ProtNLM"/>
    </source>
</evidence>
<dbReference type="Proteomes" id="UP000325187">
    <property type="component" value="Unassembled WGS sequence"/>
</dbReference>
<protein>
    <recommendedName>
        <fullName evidence="4">TonB-dependent receptor plug domain-containing protein</fullName>
    </recommendedName>
</protein>
<keyword evidence="3" id="KW-1185">Reference proteome</keyword>
<sequence length="119" mass="12730">MKISSRTMLLLGTSSVLAMLHFTAHAQTQDTKLSSDPDDPQIEEIVVKGFRSSIENSIAAKKGSSSIVEAISAEDIGKLPDVSIAESLARLPGLTTQRSMDVARCFPFAVLARISPQPC</sequence>
<evidence type="ECO:0000313" key="2">
    <source>
        <dbReference type="EMBL" id="GER00065.1"/>
    </source>
</evidence>
<dbReference type="RefSeq" id="WP_210432219.1">
    <property type="nucleotide sequence ID" value="NZ_BKCM01000003.1"/>
</dbReference>
<dbReference type="PANTHER" id="PTHR40980">
    <property type="entry name" value="PLUG DOMAIN-CONTAINING PROTEIN"/>
    <property type="match status" value="1"/>
</dbReference>
<feature type="signal peptide" evidence="1">
    <location>
        <begin position="1"/>
        <end position="26"/>
    </location>
</feature>
<dbReference type="EMBL" id="BKCM01000003">
    <property type="protein sequence ID" value="GER00065.1"/>
    <property type="molecule type" value="Genomic_DNA"/>
</dbReference>
<dbReference type="Gene3D" id="2.170.130.10">
    <property type="entry name" value="TonB-dependent receptor, plug domain"/>
    <property type="match status" value="1"/>
</dbReference>
<proteinExistence type="predicted"/>
<evidence type="ECO:0000313" key="3">
    <source>
        <dbReference type="Proteomes" id="UP000325187"/>
    </source>
</evidence>
<accession>A0A5A7MX94</accession>
<evidence type="ECO:0000256" key="1">
    <source>
        <dbReference type="SAM" id="SignalP"/>
    </source>
</evidence>
<organism evidence="2 3">
    <name type="scientific">Iodidimonas gelatinilytica</name>
    <dbReference type="NCBI Taxonomy" id="1236966"/>
    <lineage>
        <taxon>Bacteria</taxon>
        <taxon>Pseudomonadati</taxon>
        <taxon>Pseudomonadota</taxon>
        <taxon>Alphaproteobacteria</taxon>
        <taxon>Iodidimonadales</taxon>
        <taxon>Iodidimonadaceae</taxon>
        <taxon>Iodidimonas</taxon>
    </lineage>
</organism>